<dbReference type="GO" id="GO:0008963">
    <property type="term" value="F:phospho-N-acetylmuramoyl-pentapeptide-transferase activity"/>
    <property type="evidence" value="ECO:0007669"/>
    <property type="project" value="UniProtKB-UniRule"/>
</dbReference>
<evidence type="ECO:0000256" key="8">
    <source>
        <dbReference type="ARBA" id="ARBA00022989"/>
    </source>
</evidence>
<dbReference type="eggNOG" id="COG0472">
    <property type="taxonomic scope" value="Bacteria"/>
</dbReference>
<evidence type="ECO:0000256" key="3">
    <source>
        <dbReference type="ARBA" id="ARBA00022618"/>
    </source>
</evidence>
<comment type="function">
    <text evidence="12">Catalyzes the initial step of the lipid cycle reactions in the biosynthesis of the cell wall peptidoglycan: transfers peptidoglycan precursor phospho-MurNAc-pentapeptide from UDP-MurNAc-pentapeptide onto the lipid carrier undecaprenyl phosphate, yielding undecaprenyl-pyrophosphoryl-MurNAc-pentapeptide, known as lipid I.</text>
</comment>
<dbReference type="EC" id="2.7.8.13" evidence="12 13"/>
<dbReference type="GO" id="GO:0005886">
    <property type="term" value="C:plasma membrane"/>
    <property type="evidence" value="ECO:0007669"/>
    <property type="project" value="UniProtKB-SubCell"/>
</dbReference>
<keyword evidence="12 14" id="KW-0479">Metal-binding</keyword>
<feature type="binding site" evidence="14">
    <location>
        <position position="190"/>
    </location>
    <ligand>
        <name>Mg(2+)</name>
        <dbReference type="ChEBI" id="CHEBI:18420"/>
    </ligand>
</feature>
<dbReference type="Pfam" id="PF10555">
    <property type="entry name" value="MraY_sig1"/>
    <property type="match status" value="1"/>
</dbReference>
<keyword evidence="10 12" id="KW-0131">Cell cycle</keyword>
<dbReference type="InterPro" id="IPR000715">
    <property type="entry name" value="Glycosyl_transferase_4"/>
</dbReference>
<evidence type="ECO:0000256" key="13">
    <source>
        <dbReference type="NCBIfam" id="TIGR00445"/>
    </source>
</evidence>
<dbReference type="GO" id="GO:0071555">
    <property type="term" value="P:cell wall organization"/>
    <property type="evidence" value="ECO:0007669"/>
    <property type="project" value="UniProtKB-KW"/>
</dbReference>
<dbReference type="HOGENOM" id="CLU_023982_0_0_7"/>
<feature type="transmembrane region" description="Helical" evidence="12">
    <location>
        <begin position="261"/>
        <end position="281"/>
    </location>
</feature>
<evidence type="ECO:0000256" key="1">
    <source>
        <dbReference type="ARBA" id="ARBA00004141"/>
    </source>
</evidence>
<keyword evidence="12" id="KW-0997">Cell inner membrane</keyword>
<dbReference type="HAMAP" id="MF_00038">
    <property type="entry name" value="MraY"/>
    <property type="match status" value="1"/>
</dbReference>
<evidence type="ECO:0000256" key="11">
    <source>
        <dbReference type="ARBA" id="ARBA00023316"/>
    </source>
</evidence>
<feature type="transmembrane region" description="Helical" evidence="12">
    <location>
        <begin position="237"/>
        <end position="254"/>
    </location>
</feature>
<evidence type="ECO:0000256" key="6">
    <source>
        <dbReference type="ARBA" id="ARBA00022960"/>
    </source>
</evidence>
<dbReference type="InterPro" id="IPR018480">
    <property type="entry name" value="PNAcMuramoyl-5peptid_Trfase_CS"/>
</dbReference>
<dbReference type="PROSITE" id="PS01348">
    <property type="entry name" value="MRAY_2"/>
    <property type="match status" value="1"/>
</dbReference>
<dbReference type="PROSITE" id="PS01347">
    <property type="entry name" value="MRAY_1"/>
    <property type="match status" value="1"/>
</dbReference>
<evidence type="ECO:0000256" key="5">
    <source>
        <dbReference type="ARBA" id="ARBA00022692"/>
    </source>
</evidence>
<keyword evidence="12 14" id="KW-0460">Magnesium</keyword>
<keyword evidence="9 12" id="KW-0472">Membrane</keyword>
<keyword evidence="6 12" id="KW-0133">Cell shape</keyword>
<reference evidence="16" key="1">
    <citation type="journal article" date="2013" name="ISME J.">
        <title>A small predatory core genome in the divergent marine Bacteriovorax marinus SJ and the terrestrial Bdellovibrio bacteriovorus.</title>
        <authorList>
            <person name="Crossman L.C."/>
            <person name="Chen H."/>
            <person name="Cerdeno-Tarraga A.M."/>
            <person name="Brooks K."/>
            <person name="Quail M.A."/>
            <person name="Pineiro S.A."/>
            <person name="Hobley L."/>
            <person name="Sockett R.E."/>
            <person name="Bentley S.D."/>
            <person name="Parkhill J."/>
            <person name="Williams H.N."/>
            <person name="Stine O.C."/>
        </authorList>
    </citation>
    <scope>NUCLEOTIDE SEQUENCE [LARGE SCALE GENOMIC DNA]</scope>
    <source>
        <strain evidence="16">ATCC BAA-682 / DSM 15412 / SJ</strain>
    </source>
</reference>
<name>E1X247_HALMS</name>
<dbReference type="AlphaFoldDB" id="E1X247"/>
<proteinExistence type="inferred from homology"/>
<evidence type="ECO:0000313" key="15">
    <source>
        <dbReference type="EMBL" id="CBW25003.1"/>
    </source>
</evidence>
<dbReference type="GO" id="GO:0009252">
    <property type="term" value="P:peptidoglycan biosynthetic process"/>
    <property type="evidence" value="ECO:0007669"/>
    <property type="project" value="UniProtKB-UniRule"/>
</dbReference>
<dbReference type="PATRIC" id="fig|862908.3.peg.60"/>
<dbReference type="Proteomes" id="UP000008963">
    <property type="component" value="Chromosome"/>
</dbReference>
<evidence type="ECO:0000256" key="2">
    <source>
        <dbReference type="ARBA" id="ARBA00005583"/>
    </source>
</evidence>
<dbReference type="PANTHER" id="PTHR22926:SF5">
    <property type="entry name" value="PHOSPHO-N-ACETYLMURAMOYL-PENTAPEPTIDE-TRANSFERASE HOMOLOG"/>
    <property type="match status" value="1"/>
</dbReference>
<comment type="subcellular location">
    <subcellularLocation>
        <location evidence="12">Cell inner membrane</location>
        <topology evidence="12">Multi-pass membrane protein</topology>
    </subcellularLocation>
    <subcellularLocation>
        <location evidence="1">Membrane</location>
        <topology evidence="1">Multi-pass membrane protein</topology>
    </subcellularLocation>
</comment>
<dbReference type="CDD" id="cd06852">
    <property type="entry name" value="GT_MraY"/>
    <property type="match status" value="1"/>
</dbReference>
<comment type="pathway">
    <text evidence="12">Cell wall biogenesis; peptidoglycan biosynthesis.</text>
</comment>
<dbReference type="InterPro" id="IPR003524">
    <property type="entry name" value="PNAcMuramoyl-5peptid_Trfase"/>
</dbReference>
<dbReference type="Pfam" id="PF00953">
    <property type="entry name" value="Glycos_transf_4"/>
    <property type="match status" value="1"/>
</dbReference>
<dbReference type="UniPathway" id="UPA00219"/>
<keyword evidence="3 12" id="KW-0132">Cell division</keyword>
<sequence>MLYHFLYPLSQDISAFNIFRYITFRTFVAFLIATIVSIIWGQFFINFMKRKQFGQVVRDDGPQSHLKKAGTPTMGGVLIVGTIVLSMLFCANFMSEPVLITLGVTLSYFGLGFIDDYLKFTKKNSDGVSAKGKLLWQFATALIAGYFMISRGVIDSSLYLPFVKGPVLDMGWFYIIFIALVIVGSSNAVNLTDGLDGLAIGPIITSAASLGIIAYAAGHKEIASYLFIPYVEDIGELMVISAAIIGAGVGFLWYNSYPAQIFMGDVGSLSLGGNLGVVAVLTKSEVLFVIIGGIFVIEAISVILQVTSYKTRKKRIFKMAPIHHHFELKGWPEPKVIVRFWIISIFLAMFAIATLKMR</sequence>
<evidence type="ECO:0000256" key="12">
    <source>
        <dbReference type="HAMAP-Rule" id="MF_00038"/>
    </source>
</evidence>
<feature type="transmembrane region" description="Helical" evidence="12">
    <location>
        <begin position="134"/>
        <end position="152"/>
    </location>
</feature>
<organism evidence="15 16">
    <name type="scientific">Halobacteriovorax marinus (strain ATCC BAA-682 / DSM 15412 / SJ)</name>
    <name type="common">Bacteriovorax marinus</name>
    <dbReference type="NCBI Taxonomy" id="862908"/>
    <lineage>
        <taxon>Bacteria</taxon>
        <taxon>Pseudomonadati</taxon>
        <taxon>Bdellovibrionota</taxon>
        <taxon>Bacteriovoracia</taxon>
        <taxon>Bacteriovoracales</taxon>
        <taxon>Halobacteriovoraceae</taxon>
        <taxon>Halobacteriovorax</taxon>
    </lineage>
</organism>
<keyword evidence="11 12" id="KW-0961">Cell wall biogenesis/degradation</keyword>
<accession>E1X247</accession>
<dbReference type="NCBIfam" id="TIGR00445">
    <property type="entry name" value="mraY"/>
    <property type="match status" value="1"/>
</dbReference>
<keyword evidence="12" id="KW-1003">Cell membrane</keyword>
<protein>
    <recommendedName>
        <fullName evidence="12 13">Phospho-N-acetylmuramoyl-pentapeptide-transferase</fullName>
        <ecNumber evidence="12 13">2.7.8.13</ecNumber>
    </recommendedName>
    <alternativeName>
        <fullName evidence="12">UDP-MurNAc-pentapeptide phosphotransferase</fullName>
    </alternativeName>
</protein>
<feature type="transmembrane region" description="Helical" evidence="12">
    <location>
        <begin position="97"/>
        <end position="114"/>
    </location>
</feature>
<dbReference type="STRING" id="862908.BMS_0062"/>
<dbReference type="GO" id="GO:0008360">
    <property type="term" value="P:regulation of cell shape"/>
    <property type="evidence" value="ECO:0007669"/>
    <property type="project" value="UniProtKB-KW"/>
</dbReference>
<feature type="transmembrane region" description="Helical" evidence="12">
    <location>
        <begin position="69"/>
        <end position="91"/>
    </location>
</feature>
<feature type="transmembrane region" description="Helical" evidence="12">
    <location>
        <begin position="27"/>
        <end position="48"/>
    </location>
</feature>
<feature type="binding site" evidence="14">
    <location>
        <position position="265"/>
    </location>
    <ligand>
        <name>Mg(2+)</name>
        <dbReference type="ChEBI" id="CHEBI:18420"/>
    </ligand>
</feature>
<feature type="transmembrane region" description="Helical" evidence="12">
    <location>
        <begin position="198"/>
        <end position="217"/>
    </location>
</feature>
<feature type="transmembrane region" description="Helical" evidence="12">
    <location>
        <begin position="287"/>
        <end position="309"/>
    </location>
</feature>
<evidence type="ECO:0000256" key="7">
    <source>
        <dbReference type="ARBA" id="ARBA00022984"/>
    </source>
</evidence>
<dbReference type="GO" id="GO:0046872">
    <property type="term" value="F:metal ion binding"/>
    <property type="evidence" value="ECO:0007669"/>
    <property type="project" value="UniProtKB-KW"/>
</dbReference>
<dbReference type="EMBL" id="FQ312005">
    <property type="protein sequence ID" value="CBW25003.1"/>
    <property type="molecule type" value="Genomic_DNA"/>
</dbReference>
<evidence type="ECO:0000256" key="4">
    <source>
        <dbReference type="ARBA" id="ARBA00022679"/>
    </source>
</evidence>
<feature type="transmembrane region" description="Helical" evidence="12">
    <location>
        <begin position="336"/>
        <end position="355"/>
    </location>
</feature>
<comment type="cofactor">
    <cofactor evidence="12 14">
        <name>Mg(2+)</name>
        <dbReference type="ChEBI" id="CHEBI:18420"/>
    </cofactor>
</comment>
<evidence type="ECO:0000256" key="9">
    <source>
        <dbReference type="ARBA" id="ARBA00023136"/>
    </source>
</evidence>
<feature type="transmembrane region" description="Helical" evidence="12">
    <location>
        <begin position="172"/>
        <end position="191"/>
    </location>
</feature>
<evidence type="ECO:0000256" key="14">
    <source>
        <dbReference type="PIRSR" id="PIRSR600715-1"/>
    </source>
</evidence>
<comment type="catalytic activity">
    <reaction evidence="12">
        <text>UDP-N-acetyl-alpha-D-muramoyl-L-alanyl-gamma-D-glutamyl-meso-2,6-diaminopimeloyl-D-alanyl-D-alanine + di-trans,octa-cis-undecaprenyl phosphate = di-trans,octa-cis-undecaprenyl diphospho-N-acetyl-alpha-D-muramoyl-L-alanyl-D-glutamyl-meso-2,6-diaminopimeloyl-D-alanyl-D-alanine + UMP</text>
        <dbReference type="Rhea" id="RHEA:28386"/>
        <dbReference type="ChEBI" id="CHEBI:57865"/>
        <dbReference type="ChEBI" id="CHEBI:60392"/>
        <dbReference type="ChEBI" id="CHEBI:61386"/>
        <dbReference type="ChEBI" id="CHEBI:61387"/>
        <dbReference type="EC" id="2.7.8.13"/>
    </reaction>
</comment>
<dbReference type="GO" id="GO:0051301">
    <property type="term" value="P:cell division"/>
    <property type="evidence" value="ECO:0007669"/>
    <property type="project" value="UniProtKB-KW"/>
</dbReference>
<keyword evidence="16" id="KW-1185">Reference proteome</keyword>
<gene>
    <name evidence="12 15" type="primary">mraY</name>
    <name evidence="15" type="ordered locus">BMS_0062</name>
</gene>
<keyword evidence="5 12" id="KW-0812">Transmembrane</keyword>
<evidence type="ECO:0000313" key="16">
    <source>
        <dbReference type="Proteomes" id="UP000008963"/>
    </source>
</evidence>
<keyword evidence="8 12" id="KW-1133">Transmembrane helix</keyword>
<keyword evidence="7 12" id="KW-0573">Peptidoglycan synthesis</keyword>
<comment type="similarity">
    <text evidence="2 12">Belongs to the glycosyltransferase 4 family. MraY subfamily.</text>
</comment>
<keyword evidence="4 12" id="KW-0808">Transferase</keyword>
<dbReference type="PANTHER" id="PTHR22926">
    <property type="entry name" value="PHOSPHO-N-ACETYLMURAMOYL-PENTAPEPTIDE-TRANSFERASE"/>
    <property type="match status" value="1"/>
</dbReference>
<dbReference type="OrthoDB" id="5289967at2"/>
<evidence type="ECO:0000256" key="10">
    <source>
        <dbReference type="ARBA" id="ARBA00023306"/>
    </source>
</evidence>
<dbReference type="GO" id="GO:0051992">
    <property type="term" value="F:UDP-N-acetylmuramoyl-L-alanyl-D-glutamyl-meso-2,6-diaminopimelyl-D-alanyl-D-alanine:undecaprenyl-phosphate transferase activity"/>
    <property type="evidence" value="ECO:0007669"/>
    <property type="project" value="RHEA"/>
</dbReference>
<dbReference type="RefSeq" id="WP_014242792.1">
    <property type="nucleotide sequence ID" value="NC_016620.1"/>
</dbReference>
<dbReference type="KEGG" id="bmx:BMS_0062"/>